<keyword evidence="1" id="KW-0812">Transmembrane</keyword>
<dbReference type="InterPro" id="IPR021414">
    <property type="entry name" value="DUF3054"/>
</dbReference>
<proteinExistence type="predicted"/>
<dbReference type="RefSeq" id="WP_140737746.1">
    <property type="nucleotide sequence ID" value="NZ_RCZM01000002.1"/>
</dbReference>
<keyword evidence="1" id="KW-0472">Membrane</keyword>
<feature type="transmembrane region" description="Helical" evidence="1">
    <location>
        <begin position="7"/>
        <end position="27"/>
    </location>
</feature>
<gene>
    <name evidence="2" type="ORF">EAH86_06045</name>
</gene>
<dbReference type="Pfam" id="PF11255">
    <property type="entry name" value="DUF3054"/>
    <property type="match status" value="1"/>
</dbReference>
<protein>
    <submittedName>
        <fullName evidence="2">DUF3054 domain-containing protein</fullName>
    </submittedName>
</protein>
<organism evidence="2 3">
    <name type="scientific">Pedococcus bigeumensis</name>
    <dbReference type="NCBI Taxonomy" id="433644"/>
    <lineage>
        <taxon>Bacteria</taxon>
        <taxon>Bacillati</taxon>
        <taxon>Actinomycetota</taxon>
        <taxon>Actinomycetes</taxon>
        <taxon>Micrococcales</taxon>
        <taxon>Intrasporangiaceae</taxon>
        <taxon>Pedococcus</taxon>
    </lineage>
</organism>
<keyword evidence="3" id="KW-1185">Reference proteome</keyword>
<evidence type="ECO:0000256" key="1">
    <source>
        <dbReference type="SAM" id="Phobius"/>
    </source>
</evidence>
<dbReference type="Proteomes" id="UP000317722">
    <property type="component" value="Unassembled WGS sequence"/>
</dbReference>
<name>A0A502D0S7_9MICO</name>
<comment type="caution">
    <text evidence="2">The sequence shown here is derived from an EMBL/GenBank/DDBJ whole genome shotgun (WGS) entry which is preliminary data.</text>
</comment>
<keyword evidence="1" id="KW-1133">Transmembrane helix</keyword>
<sequence length="135" mass="14294">MRPLRAAGLALVADLAFVVLFATIGRISHTEGVTLGGVLGVAWPFVVALLVGWEVARLRTGWPVRMPGSSTVWLVTVVLGLLLRVATGGGFAWSFGVVTLLALGLFLLGWRCAAEVLRFAVGGLGRWADRAAARR</sequence>
<dbReference type="AlphaFoldDB" id="A0A502D0S7"/>
<dbReference type="EMBL" id="RCZM01000002">
    <property type="protein sequence ID" value="TPG17979.1"/>
    <property type="molecule type" value="Genomic_DNA"/>
</dbReference>
<feature type="transmembrane region" description="Helical" evidence="1">
    <location>
        <begin position="68"/>
        <end position="85"/>
    </location>
</feature>
<feature type="transmembrane region" description="Helical" evidence="1">
    <location>
        <begin position="91"/>
        <end position="110"/>
    </location>
</feature>
<reference evidence="2 3" key="1">
    <citation type="journal article" date="2019" name="Environ. Microbiol.">
        <title>Species interactions and distinct microbial communities in high Arctic permafrost affected cryosols are associated with the CH4 and CO2 gas fluxes.</title>
        <authorList>
            <person name="Altshuler I."/>
            <person name="Hamel J."/>
            <person name="Turney S."/>
            <person name="Magnuson E."/>
            <person name="Levesque R."/>
            <person name="Greer C."/>
            <person name="Whyte L.G."/>
        </authorList>
    </citation>
    <scope>NUCLEOTIDE SEQUENCE [LARGE SCALE GENOMIC DNA]</scope>
    <source>
        <strain evidence="2 3">S9.3A</strain>
    </source>
</reference>
<feature type="transmembrane region" description="Helical" evidence="1">
    <location>
        <begin position="33"/>
        <end position="56"/>
    </location>
</feature>
<evidence type="ECO:0000313" key="3">
    <source>
        <dbReference type="Proteomes" id="UP000317722"/>
    </source>
</evidence>
<evidence type="ECO:0000313" key="2">
    <source>
        <dbReference type="EMBL" id="TPG17979.1"/>
    </source>
</evidence>
<accession>A0A502D0S7</accession>